<keyword evidence="5" id="KW-1185">Reference proteome</keyword>
<dbReference type="GO" id="GO:0016787">
    <property type="term" value="F:hydrolase activity"/>
    <property type="evidence" value="ECO:0007669"/>
    <property type="project" value="UniProtKB-KW"/>
</dbReference>
<keyword evidence="1" id="KW-0479">Metal-binding</keyword>
<dbReference type="InterPro" id="IPR050582">
    <property type="entry name" value="HAD-like_SerB"/>
</dbReference>
<gene>
    <name evidence="4" type="ORF">H7849_11110</name>
</gene>
<organism evidence="4 5">
    <name type="scientific">Alloacidobacterium dinghuense</name>
    <dbReference type="NCBI Taxonomy" id="2763107"/>
    <lineage>
        <taxon>Bacteria</taxon>
        <taxon>Pseudomonadati</taxon>
        <taxon>Acidobacteriota</taxon>
        <taxon>Terriglobia</taxon>
        <taxon>Terriglobales</taxon>
        <taxon>Acidobacteriaceae</taxon>
        <taxon>Alloacidobacterium</taxon>
    </lineage>
</organism>
<evidence type="ECO:0000256" key="3">
    <source>
        <dbReference type="ARBA" id="ARBA00022842"/>
    </source>
</evidence>
<dbReference type="InterPro" id="IPR036412">
    <property type="entry name" value="HAD-like_sf"/>
</dbReference>
<dbReference type="PANTHER" id="PTHR43344:SF13">
    <property type="entry name" value="PHOSPHATASE RV3661-RELATED"/>
    <property type="match status" value="1"/>
</dbReference>
<accession>A0A7G8BPB5</accession>
<dbReference type="AlphaFoldDB" id="A0A7G8BPB5"/>
<name>A0A7G8BPB5_9BACT</name>
<dbReference type="Gene3D" id="3.40.50.1000">
    <property type="entry name" value="HAD superfamily/HAD-like"/>
    <property type="match status" value="1"/>
</dbReference>
<sequence>MTTLHTAPAEQFTREEFHQAVIAANPKVAVFDCDGTLWTGDAGYGFMIWSIESGLVSRNTADWVDTQYRLYRAGKVSEEEMCAEMVQMYAELREDEMRHAAATYFRTHIEANIFPELRNLIADLRAAGTELWAVSSTNNWVIEEGVARFGIPASRVLAAEVKIVNGHVTSDLIDVPTDEAKATALVRAGVPHPDCVFGNSIHDEAMLKIAKHAFPVNPTPALVQSAAENGWTVFYPASVLKDSKV</sequence>
<protein>
    <submittedName>
        <fullName evidence="4">Haloacid dehalogenase-like hydrolase</fullName>
    </submittedName>
</protein>
<keyword evidence="2 4" id="KW-0378">Hydrolase</keyword>
<evidence type="ECO:0000313" key="4">
    <source>
        <dbReference type="EMBL" id="QNI34385.1"/>
    </source>
</evidence>
<evidence type="ECO:0000313" key="5">
    <source>
        <dbReference type="Proteomes" id="UP000515312"/>
    </source>
</evidence>
<dbReference type="SUPFAM" id="SSF56784">
    <property type="entry name" value="HAD-like"/>
    <property type="match status" value="1"/>
</dbReference>
<reference evidence="4 5" key="1">
    <citation type="submission" date="2020-08" db="EMBL/GenBank/DDBJ databases">
        <title>Edaphobacter telluris sp. nov. and Acidobacterium dinghuensis sp. nov., two acidobacteria isolated from forest soil.</title>
        <authorList>
            <person name="Fu J."/>
            <person name="Qiu L."/>
        </authorList>
    </citation>
    <scope>NUCLEOTIDE SEQUENCE [LARGE SCALE GENOMIC DNA]</scope>
    <source>
        <strain evidence="4">4Y35</strain>
    </source>
</reference>
<dbReference type="Proteomes" id="UP000515312">
    <property type="component" value="Chromosome"/>
</dbReference>
<evidence type="ECO:0000256" key="2">
    <source>
        <dbReference type="ARBA" id="ARBA00022801"/>
    </source>
</evidence>
<dbReference type="Gene3D" id="1.20.1440.100">
    <property type="entry name" value="SG protein - dephosphorylation function"/>
    <property type="match status" value="1"/>
</dbReference>
<dbReference type="KEGG" id="adin:H7849_11110"/>
<dbReference type="GO" id="GO:0046872">
    <property type="term" value="F:metal ion binding"/>
    <property type="evidence" value="ECO:0007669"/>
    <property type="project" value="UniProtKB-KW"/>
</dbReference>
<dbReference type="Pfam" id="PF12710">
    <property type="entry name" value="HAD"/>
    <property type="match status" value="1"/>
</dbReference>
<dbReference type="InterPro" id="IPR023214">
    <property type="entry name" value="HAD_sf"/>
</dbReference>
<evidence type="ECO:0000256" key="1">
    <source>
        <dbReference type="ARBA" id="ARBA00022723"/>
    </source>
</evidence>
<dbReference type="EMBL" id="CP060394">
    <property type="protein sequence ID" value="QNI34385.1"/>
    <property type="molecule type" value="Genomic_DNA"/>
</dbReference>
<dbReference type="RefSeq" id="WP_186746518.1">
    <property type="nucleotide sequence ID" value="NZ_CP060394.1"/>
</dbReference>
<dbReference type="PANTHER" id="PTHR43344">
    <property type="entry name" value="PHOSPHOSERINE PHOSPHATASE"/>
    <property type="match status" value="1"/>
</dbReference>
<proteinExistence type="predicted"/>
<keyword evidence="3" id="KW-0460">Magnesium</keyword>